<dbReference type="CDD" id="cd00821">
    <property type="entry name" value="PH"/>
    <property type="match status" value="2"/>
</dbReference>
<dbReference type="GO" id="GO:0005829">
    <property type="term" value="C:cytosol"/>
    <property type="evidence" value="ECO:0007669"/>
    <property type="project" value="GOC"/>
</dbReference>
<proteinExistence type="predicted"/>
<dbReference type="Gene3D" id="2.30.29.30">
    <property type="entry name" value="Pleckstrin-homology domain (PH domain)/Phosphotyrosine-binding domain (PTB)"/>
    <property type="match status" value="2"/>
</dbReference>
<gene>
    <name evidence="4" type="primary">Aste57867_9942</name>
    <name evidence="3" type="ORF">As57867_009903</name>
    <name evidence="4" type="ORF">ASTE57867_9942</name>
</gene>
<dbReference type="GO" id="GO:0007032">
    <property type="term" value="P:endosome organization"/>
    <property type="evidence" value="ECO:0007669"/>
    <property type="project" value="TreeGrafter"/>
</dbReference>
<evidence type="ECO:0000313" key="3">
    <source>
        <dbReference type="EMBL" id="KAF0699472.1"/>
    </source>
</evidence>
<protein>
    <submittedName>
        <fullName evidence="4">Aste57867_9942 protein</fullName>
    </submittedName>
</protein>
<dbReference type="GO" id="GO:0042147">
    <property type="term" value="P:retrograde transport, endosome to Golgi"/>
    <property type="evidence" value="ECO:0007669"/>
    <property type="project" value="TreeGrafter"/>
</dbReference>
<dbReference type="InterPro" id="IPR011993">
    <property type="entry name" value="PH-like_dom_sf"/>
</dbReference>
<keyword evidence="1" id="KW-0597">Phosphoprotein</keyword>
<evidence type="ECO:0000256" key="1">
    <source>
        <dbReference type="ARBA" id="ARBA00022553"/>
    </source>
</evidence>
<reference evidence="3" key="2">
    <citation type="submission" date="2019-06" db="EMBL/GenBank/DDBJ databases">
        <title>Genomics analysis of Aphanomyces spp. identifies a new class of oomycete effector associated with host adaptation.</title>
        <authorList>
            <person name="Gaulin E."/>
        </authorList>
    </citation>
    <scope>NUCLEOTIDE SEQUENCE</scope>
    <source>
        <strain evidence="3">CBS 578.67</strain>
    </source>
</reference>
<evidence type="ECO:0000313" key="5">
    <source>
        <dbReference type="Proteomes" id="UP000332933"/>
    </source>
</evidence>
<dbReference type="Proteomes" id="UP000332933">
    <property type="component" value="Unassembled WGS sequence"/>
</dbReference>
<dbReference type="EMBL" id="VJMH01005174">
    <property type="protein sequence ID" value="KAF0699472.1"/>
    <property type="molecule type" value="Genomic_DNA"/>
</dbReference>
<name>A0A485KPE1_9STRA</name>
<sequence>MPASAPPPPRGVSVPTSTSAGNEAQGWLFKKSGIFSLWKQKFFVLRGPLLSYYDKFPSEDFAAAARLSDCTPLGVIRVVHVEAASSGFKVYGSSGKVVHVRSDTASNDKRWMDACRRAAAALQRRKQSDPFGDSYMCTVDSVSDDAYTTSASSTSADAYDHSGWLRCDKGAKFFAVQGTMLTMYDNKQPWCVPTYRGYVCAVAKTGDKDFRVVLSGGKTFHLAAASPDERDEWAYLLYQCTLR</sequence>
<dbReference type="PROSITE" id="PS50003">
    <property type="entry name" value="PH_DOMAIN"/>
    <property type="match status" value="1"/>
</dbReference>
<evidence type="ECO:0000259" key="2">
    <source>
        <dbReference type="PROSITE" id="PS50003"/>
    </source>
</evidence>
<accession>A0A485KPE1</accession>
<dbReference type="InterPro" id="IPR045188">
    <property type="entry name" value="Boi1/Boi2-like"/>
</dbReference>
<dbReference type="PANTHER" id="PTHR22902">
    <property type="entry name" value="SESQUIPEDALIAN"/>
    <property type="match status" value="1"/>
</dbReference>
<dbReference type="InterPro" id="IPR001849">
    <property type="entry name" value="PH_domain"/>
</dbReference>
<dbReference type="GO" id="GO:0001881">
    <property type="term" value="P:receptor recycling"/>
    <property type="evidence" value="ECO:0007669"/>
    <property type="project" value="TreeGrafter"/>
</dbReference>
<dbReference type="OrthoDB" id="185175at2759"/>
<feature type="domain" description="PH" evidence="2">
    <location>
        <begin position="21"/>
        <end position="120"/>
    </location>
</feature>
<dbReference type="GO" id="GO:0055037">
    <property type="term" value="C:recycling endosome"/>
    <property type="evidence" value="ECO:0007669"/>
    <property type="project" value="TreeGrafter"/>
</dbReference>
<dbReference type="Pfam" id="PF00169">
    <property type="entry name" value="PH"/>
    <property type="match status" value="1"/>
</dbReference>
<dbReference type="PANTHER" id="PTHR22902:SF27">
    <property type="entry name" value="PLECKSTRIN HOMOLOGY DOMAIN-CONTAINING FAMILY A MEMBER 3"/>
    <property type="match status" value="1"/>
</dbReference>
<evidence type="ECO:0000313" key="4">
    <source>
        <dbReference type="EMBL" id="VFT86820.1"/>
    </source>
</evidence>
<keyword evidence="5" id="KW-1185">Reference proteome</keyword>
<dbReference type="GO" id="GO:0005802">
    <property type="term" value="C:trans-Golgi network"/>
    <property type="evidence" value="ECO:0007669"/>
    <property type="project" value="TreeGrafter"/>
</dbReference>
<dbReference type="AlphaFoldDB" id="A0A485KPE1"/>
<dbReference type="SUPFAM" id="SSF50729">
    <property type="entry name" value="PH domain-like"/>
    <property type="match status" value="2"/>
</dbReference>
<dbReference type="SMART" id="SM00233">
    <property type="entry name" value="PH"/>
    <property type="match status" value="1"/>
</dbReference>
<organism evidence="4 5">
    <name type="scientific">Aphanomyces stellatus</name>
    <dbReference type="NCBI Taxonomy" id="120398"/>
    <lineage>
        <taxon>Eukaryota</taxon>
        <taxon>Sar</taxon>
        <taxon>Stramenopiles</taxon>
        <taxon>Oomycota</taxon>
        <taxon>Saprolegniomycetes</taxon>
        <taxon>Saprolegniales</taxon>
        <taxon>Verrucalvaceae</taxon>
        <taxon>Aphanomyces</taxon>
    </lineage>
</organism>
<reference evidence="4 5" key="1">
    <citation type="submission" date="2019-03" db="EMBL/GenBank/DDBJ databases">
        <authorList>
            <person name="Gaulin E."/>
            <person name="Dumas B."/>
        </authorList>
    </citation>
    <scope>NUCLEOTIDE SEQUENCE [LARGE SCALE GENOMIC DNA]</scope>
    <source>
        <strain evidence="4">CBS 568.67</strain>
    </source>
</reference>
<dbReference type="EMBL" id="CAADRA010005195">
    <property type="protein sequence ID" value="VFT86820.1"/>
    <property type="molecule type" value="Genomic_DNA"/>
</dbReference>
<dbReference type="GO" id="GO:0005769">
    <property type="term" value="C:early endosome"/>
    <property type="evidence" value="ECO:0007669"/>
    <property type="project" value="TreeGrafter"/>
</dbReference>